<gene>
    <name evidence="1" type="ORF">RFULGI_LOCUS13095</name>
</gene>
<evidence type="ECO:0000313" key="1">
    <source>
        <dbReference type="EMBL" id="CAG8744028.1"/>
    </source>
</evidence>
<organism evidence="1 2">
    <name type="scientific">Racocetra fulgida</name>
    <dbReference type="NCBI Taxonomy" id="60492"/>
    <lineage>
        <taxon>Eukaryota</taxon>
        <taxon>Fungi</taxon>
        <taxon>Fungi incertae sedis</taxon>
        <taxon>Mucoromycota</taxon>
        <taxon>Glomeromycotina</taxon>
        <taxon>Glomeromycetes</taxon>
        <taxon>Diversisporales</taxon>
        <taxon>Gigasporaceae</taxon>
        <taxon>Racocetra</taxon>
    </lineage>
</organism>
<accession>A0A9N9NLA8</accession>
<protein>
    <submittedName>
        <fullName evidence="1">14120_t:CDS:1</fullName>
    </submittedName>
</protein>
<name>A0A9N9NLA8_9GLOM</name>
<proteinExistence type="predicted"/>
<dbReference type="AlphaFoldDB" id="A0A9N9NLA8"/>
<sequence length="101" mass="11081">SPGTTEAPYSFKTVVPFIGQGQMPDDQYTATTPITTSINLYETITSDFVTSHTYNHIATIPSFGTTDAFVGQGQTLYDQNTALINSYESFLLELPVHLLVK</sequence>
<feature type="non-terminal residue" evidence="1">
    <location>
        <position position="1"/>
    </location>
</feature>
<reference evidence="1" key="1">
    <citation type="submission" date="2021-06" db="EMBL/GenBank/DDBJ databases">
        <authorList>
            <person name="Kallberg Y."/>
            <person name="Tangrot J."/>
            <person name="Rosling A."/>
        </authorList>
    </citation>
    <scope>NUCLEOTIDE SEQUENCE</scope>
    <source>
        <strain evidence="1">IN212</strain>
    </source>
</reference>
<dbReference type="OrthoDB" id="2423024at2759"/>
<dbReference type="Proteomes" id="UP000789396">
    <property type="component" value="Unassembled WGS sequence"/>
</dbReference>
<keyword evidence="2" id="KW-1185">Reference proteome</keyword>
<evidence type="ECO:0000313" key="2">
    <source>
        <dbReference type="Proteomes" id="UP000789396"/>
    </source>
</evidence>
<dbReference type="EMBL" id="CAJVPZ010033321">
    <property type="protein sequence ID" value="CAG8744028.1"/>
    <property type="molecule type" value="Genomic_DNA"/>
</dbReference>
<comment type="caution">
    <text evidence="1">The sequence shown here is derived from an EMBL/GenBank/DDBJ whole genome shotgun (WGS) entry which is preliminary data.</text>
</comment>
<feature type="non-terminal residue" evidence="1">
    <location>
        <position position="101"/>
    </location>
</feature>